<keyword evidence="2" id="KW-0472">Membrane</keyword>
<keyword evidence="2" id="KW-0812">Transmembrane</keyword>
<feature type="compositionally biased region" description="Low complexity" evidence="1">
    <location>
        <begin position="185"/>
        <end position="197"/>
    </location>
</feature>
<gene>
    <name evidence="3" type="ORF">NRB56_26390</name>
</gene>
<protein>
    <recommendedName>
        <fullName evidence="5">Mce-associated membrane protein</fullName>
    </recommendedName>
</protein>
<accession>A0A7K0DN10</accession>
<proteinExistence type="predicted"/>
<evidence type="ECO:0000313" key="4">
    <source>
        <dbReference type="Proteomes" id="UP000431401"/>
    </source>
</evidence>
<feature type="region of interest" description="Disordered" evidence="1">
    <location>
        <begin position="171"/>
        <end position="210"/>
    </location>
</feature>
<feature type="compositionally biased region" description="Pro residues" evidence="1">
    <location>
        <begin position="198"/>
        <end position="210"/>
    </location>
</feature>
<evidence type="ECO:0008006" key="5">
    <source>
        <dbReference type="Google" id="ProtNLM"/>
    </source>
</evidence>
<keyword evidence="4" id="KW-1185">Reference proteome</keyword>
<dbReference type="EMBL" id="WEGI01000005">
    <property type="protein sequence ID" value="MQY27057.1"/>
    <property type="molecule type" value="Genomic_DNA"/>
</dbReference>
<evidence type="ECO:0000256" key="1">
    <source>
        <dbReference type="SAM" id="MobiDB-lite"/>
    </source>
</evidence>
<dbReference type="RefSeq" id="WP_153341760.1">
    <property type="nucleotide sequence ID" value="NZ_WEGI01000005.1"/>
</dbReference>
<dbReference type="OrthoDB" id="4552093at2"/>
<evidence type="ECO:0000313" key="3">
    <source>
        <dbReference type="EMBL" id="MQY27057.1"/>
    </source>
</evidence>
<sequence>MSNDRNRGRGSLPLIAAFLAGVVLVALVAAGVAFYQQSRHRGDQLTAQEQASAAACRFAHDTNTYDYTGNLDDFLDRMKREATDTVTKPLADTWQPMRQLLTQAQVKASVQDVSCGFQSGDAGNAKILVTLSLLKTNSVTPTPKRQDIAVVAGMIKQGDTWLVDKWDLAMLAPGPDQSGGGQPAPGGAPQQPGDQQPPGTPPAPGATPGR</sequence>
<dbReference type="AlphaFoldDB" id="A0A7K0DN10"/>
<feature type="transmembrane region" description="Helical" evidence="2">
    <location>
        <begin position="12"/>
        <end position="35"/>
    </location>
</feature>
<evidence type="ECO:0000256" key="2">
    <source>
        <dbReference type="SAM" id="Phobius"/>
    </source>
</evidence>
<reference evidence="3 4" key="1">
    <citation type="submission" date="2019-10" db="EMBL/GenBank/DDBJ databases">
        <title>Nocardia macrotermitis sp. nov. and Nocardia aurantia sp. nov., isolated from the gut of fungus growing-termite Macrotermes natalensis.</title>
        <authorList>
            <person name="Benndorf R."/>
            <person name="Schwitalla J."/>
            <person name="Martin K."/>
            <person name="De Beer W."/>
            <person name="Kaster A.-K."/>
            <person name="Vollmers J."/>
            <person name="Poulsen M."/>
            <person name="Beemelmanns C."/>
        </authorList>
    </citation>
    <scope>NUCLEOTIDE SEQUENCE [LARGE SCALE GENOMIC DNA]</scope>
    <source>
        <strain evidence="3 4">RB56</strain>
    </source>
</reference>
<name>A0A7K0DN10_9NOCA</name>
<comment type="caution">
    <text evidence="3">The sequence shown here is derived from an EMBL/GenBank/DDBJ whole genome shotgun (WGS) entry which is preliminary data.</text>
</comment>
<dbReference type="Proteomes" id="UP000431401">
    <property type="component" value="Unassembled WGS sequence"/>
</dbReference>
<keyword evidence="2" id="KW-1133">Transmembrane helix</keyword>
<organism evidence="3 4">
    <name type="scientific">Nocardia aurantia</name>
    <dbReference type="NCBI Taxonomy" id="2585199"/>
    <lineage>
        <taxon>Bacteria</taxon>
        <taxon>Bacillati</taxon>
        <taxon>Actinomycetota</taxon>
        <taxon>Actinomycetes</taxon>
        <taxon>Mycobacteriales</taxon>
        <taxon>Nocardiaceae</taxon>
        <taxon>Nocardia</taxon>
    </lineage>
</organism>